<dbReference type="Proteomes" id="UP000618733">
    <property type="component" value="Unassembled WGS sequence"/>
</dbReference>
<comment type="caution">
    <text evidence="1">The sequence shown here is derived from an EMBL/GenBank/DDBJ whole genome shotgun (WGS) entry which is preliminary data.</text>
</comment>
<sequence>MSDTTAPEAPVTGAHLVGSINFEDAETTMRTAAAELGDRLKRIPDGEVGERFHWIAFQPGRIARSAGIGRVGDTPIPLRMLDIRPVRLEEGVRAEDLELEPLGYAEAALESWETFARLQGEGIIPAETRFQVSLPTPLGVVGSFVRAEDRAAFEPVYETALAAELSQILAAIPHDRLAIQWDAALEFAILESAAYAARGGQRPEWFEDVWGGTSERLARQIDRVPEDVEVGVHLCYGDVAEKHFVEPADTGNLVRFANLVVAAAHRPLTWLHLPVPIERDDAEYFAALEGLEIPAETELYLGLVHREDGAEGAARRIEAARAHVTRPFGVATECGFGRAPEGTTVPLFEAHRAVAAAW</sequence>
<organism evidence="1 2">
    <name type="scientific">Leucobacter edaphi</name>
    <dbReference type="NCBI Taxonomy" id="2796472"/>
    <lineage>
        <taxon>Bacteria</taxon>
        <taxon>Bacillati</taxon>
        <taxon>Actinomycetota</taxon>
        <taxon>Actinomycetes</taxon>
        <taxon>Micrococcales</taxon>
        <taxon>Microbacteriaceae</taxon>
        <taxon>Leucobacter</taxon>
    </lineage>
</organism>
<dbReference type="RefSeq" id="WP_200130956.1">
    <property type="nucleotide sequence ID" value="NZ_JAEHOI010000002.1"/>
</dbReference>
<accession>A0A934QBL8</accession>
<dbReference type="EMBL" id="JAEHOI010000002">
    <property type="protein sequence ID" value="MBK0420736.1"/>
    <property type="molecule type" value="Genomic_DNA"/>
</dbReference>
<dbReference type="AlphaFoldDB" id="A0A934QBL8"/>
<proteinExistence type="predicted"/>
<protein>
    <recommendedName>
        <fullName evidence="3">Methionine synthase</fullName>
    </recommendedName>
</protein>
<keyword evidence="2" id="KW-1185">Reference proteome</keyword>
<evidence type="ECO:0008006" key="3">
    <source>
        <dbReference type="Google" id="ProtNLM"/>
    </source>
</evidence>
<dbReference type="Gene3D" id="3.20.20.210">
    <property type="match status" value="1"/>
</dbReference>
<gene>
    <name evidence="1" type="ORF">JD292_01395</name>
</gene>
<dbReference type="InterPro" id="IPR038071">
    <property type="entry name" value="UROD/MetE-like_sf"/>
</dbReference>
<reference evidence="1" key="1">
    <citation type="submission" date="2020-12" db="EMBL/GenBank/DDBJ databases">
        <title>Leucobacter sp. CAS2, isolated from Chromium sludge.</title>
        <authorList>
            <person name="Xu Z."/>
        </authorList>
    </citation>
    <scope>NUCLEOTIDE SEQUENCE</scope>
    <source>
        <strain evidence="1">CSA2</strain>
    </source>
</reference>
<evidence type="ECO:0000313" key="2">
    <source>
        <dbReference type="Proteomes" id="UP000618733"/>
    </source>
</evidence>
<evidence type="ECO:0000313" key="1">
    <source>
        <dbReference type="EMBL" id="MBK0420736.1"/>
    </source>
</evidence>
<dbReference type="SUPFAM" id="SSF51726">
    <property type="entry name" value="UROD/MetE-like"/>
    <property type="match status" value="1"/>
</dbReference>
<name>A0A934QBL8_9MICO</name>